<evidence type="ECO:0000256" key="1">
    <source>
        <dbReference type="SAM" id="MobiDB-lite"/>
    </source>
</evidence>
<evidence type="ECO:0000313" key="2">
    <source>
        <dbReference type="EMBL" id="VDN31796.1"/>
    </source>
</evidence>
<accession>A0A3P7QLF7</accession>
<name>A0A3P7QLF7_CYLGO</name>
<gene>
    <name evidence="2" type="ORF">CGOC_LOCUS11930</name>
</gene>
<reference evidence="2 3" key="1">
    <citation type="submission" date="2018-11" db="EMBL/GenBank/DDBJ databases">
        <authorList>
            <consortium name="Pathogen Informatics"/>
        </authorList>
    </citation>
    <scope>NUCLEOTIDE SEQUENCE [LARGE SCALE GENOMIC DNA]</scope>
</reference>
<dbReference type="Proteomes" id="UP000271889">
    <property type="component" value="Unassembled WGS sequence"/>
</dbReference>
<organism evidence="2 3">
    <name type="scientific">Cylicostephanus goldi</name>
    <name type="common">Nematode worm</name>
    <dbReference type="NCBI Taxonomy" id="71465"/>
    <lineage>
        <taxon>Eukaryota</taxon>
        <taxon>Metazoa</taxon>
        <taxon>Ecdysozoa</taxon>
        <taxon>Nematoda</taxon>
        <taxon>Chromadorea</taxon>
        <taxon>Rhabditida</taxon>
        <taxon>Rhabditina</taxon>
        <taxon>Rhabditomorpha</taxon>
        <taxon>Strongyloidea</taxon>
        <taxon>Strongylidae</taxon>
        <taxon>Cylicostephanus</taxon>
    </lineage>
</organism>
<feature type="region of interest" description="Disordered" evidence="1">
    <location>
        <begin position="92"/>
        <end position="114"/>
    </location>
</feature>
<proteinExistence type="predicted"/>
<evidence type="ECO:0000313" key="3">
    <source>
        <dbReference type="Proteomes" id="UP000271889"/>
    </source>
</evidence>
<dbReference type="EMBL" id="UYRV01119593">
    <property type="protein sequence ID" value="VDN31796.1"/>
    <property type="molecule type" value="Genomic_DNA"/>
</dbReference>
<dbReference type="AlphaFoldDB" id="A0A3P7QLF7"/>
<protein>
    <submittedName>
        <fullName evidence="2">Uncharacterized protein</fullName>
    </submittedName>
</protein>
<keyword evidence="3" id="KW-1185">Reference proteome</keyword>
<feature type="compositionally biased region" description="Polar residues" evidence="1">
    <location>
        <begin position="92"/>
        <end position="103"/>
    </location>
</feature>
<sequence>MLRLQEAGIELIFPSTPIGCFDHVPLLIMDTERVTTHIGAQESQHTSFVYPRLFIIKRDARPSLNGKHLFRDTGTLRLQEAGAIALNPKTSSETLQARPSLNGQPLDRDPGTPRLQKAGVVLSQTSLRLYKPGRHSTVNVWIRIQEDRDFHEAGFMLIITALPSKSTVLQSHSYSNG</sequence>